<dbReference type="EC" id="2.3.1.48" evidence="2"/>
<dbReference type="Pfam" id="PF10394">
    <property type="entry name" value="Hat1_N"/>
    <property type="match status" value="1"/>
</dbReference>
<evidence type="ECO:0000313" key="7">
    <source>
        <dbReference type="EMBL" id="KAJ0971410.1"/>
    </source>
</evidence>
<dbReference type="InterPro" id="IPR037113">
    <property type="entry name" value="Hat1_N_sf"/>
</dbReference>
<dbReference type="OrthoDB" id="10253098at2759"/>
<reference evidence="7" key="1">
    <citation type="submission" date="2021-03" db="EMBL/GenBank/DDBJ databases">
        <authorList>
            <person name="Li Z."/>
            <person name="Yang C."/>
        </authorList>
    </citation>
    <scope>NUCLEOTIDE SEQUENCE</scope>
    <source>
        <strain evidence="7">Dzin_1.0</strain>
        <tissue evidence="7">Leaf</tissue>
    </source>
</reference>
<dbReference type="InterPro" id="IPR019467">
    <property type="entry name" value="Hat1_N"/>
</dbReference>
<evidence type="ECO:0000259" key="6">
    <source>
        <dbReference type="PROSITE" id="PS51186"/>
    </source>
</evidence>
<dbReference type="InterPro" id="IPR000182">
    <property type="entry name" value="GNAT_dom"/>
</dbReference>
<dbReference type="AlphaFoldDB" id="A0A9D5CFU7"/>
<dbReference type="InterPro" id="IPR017380">
    <property type="entry name" value="Hist_AcTrfase_B-typ_cat-su"/>
</dbReference>
<name>A0A9D5CFU7_9LILI</name>
<dbReference type="Proteomes" id="UP001085076">
    <property type="component" value="Miscellaneous, Linkage group lg05"/>
</dbReference>
<reference evidence="7" key="2">
    <citation type="journal article" date="2022" name="Hortic Res">
        <title>The genome of Dioscorea zingiberensis sheds light on the biosynthesis, origin and evolution of the medicinally important diosgenin saponins.</title>
        <authorList>
            <person name="Li Y."/>
            <person name="Tan C."/>
            <person name="Li Z."/>
            <person name="Guo J."/>
            <person name="Li S."/>
            <person name="Chen X."/>
            <person name="Wang C."/>
            <person name="Dai X."/>
            <person name="Yang H."/>
            <person name="Song W."/>
            <person name="Hou L."/>
            <person name="Xu J."/>
            <person name="Tong Z."/>
            <person name="Xu A."/>
            <person name="Yuan X."/>
            <person name="Wang W."/>
            <person name="Yang Q."/>
            <person name="Chen L."/>
            <person name="Sun Z."/>
            <person name="Wang K."/>
            <person name="Pan B."/>
            <person name="Chen J."/>
            <person name="Bao Y."/>
            <person name="Liu F."/>
            <person name="Qi X."/>
            <person name="Gang D.R."/>
            <person name="Wen J."/>
            <person name="Li J."/>
        </authorList>
    </citation>
    <scope>NUCLEOTIDE SEQUENCE</scope>
    <source>
        <strain evidence="7">Dzin_1.0</strain>
    </source>
</reference>
<dbReference type="GO" id="GO:0031509">
    <property type="term" value="P:subtelomeric heterochromatin formation"/>
    <property type="evidence" value="ECO:0007669"/>
    <property type="project" value="InterPro"/>
</dbReference>
<dbReference type="Gene3D" id="3.90.360.10">
    <property type="entry name" value="Histone acetyl transferase 1 (HAT1), N-terminal domain"/>
    <property type="match status" value="1"/>
</dbReference>
<dbReference type="GO" id="GO:0000781">
    <property type="term" value="C:chromosome, telomeric region"/>
    <property type="evidence" value="ECO:0007669"/>
    <property type="project" value="GOC"/>
</dbReference>
<dbReference type="SUPFAM" id="SSF55729">
    <property type="entry name" value="Acyl-CoA N-acyltransferases (Nat)"/>
    <property type="match status" value="1"/>
</dbReference>
<dbReference type="GO" id="GO:0004402">
    <property type="term" value="F:histone acetyltransferase activity"/>
    <property type="evidence" value="ECO:0007669"/>
    <property type="project" value="InterPro"/>
</dbReference>
<dbReference type="PANTHER" id="PTHR12046">
    <property type="entry name" value="HISTONE ACETYLTRANSFERASE TYPE B CATALYTIC SUBUNIT"/>
    <property type="match status" value="1"/>
</dbReference>
<evidence type="ECO:0000256" key="4">
    <source>
        <dbReference type="ARBA" id="ARBA00023315"/>
    </source>
</evidence>
<feature type="domain" description="N-acetyltransferase" evidence="6">
    <location>
        <begin position="173"/>
        <end position="324"/>
    </location>
</feature>
<protein>
    <recommendedName>
        <fullName evidence="2">histone acetyltransferase</fullName>
        <ecNumber evidence="2">2.3.1.48</ecNumber>
    </recommendedName>
</protein>
<comment type="caution">
    <text evidence="7">The sequence shown here is derived from an EMBL/GenBank/DDBJ whole genome shotgun (WGS) entry which is preliminary data.</text>
</comment>
<accession>A0A9D5CFU7</accession>
<dbReference type="EMBL" id="JAGGNH010000005">
    <property type="protein sequence ID" value="KAJ0971410.1"/>
    <property type="molecule type" value="Genomic_DNA"/>
</dbReference>
<sequence length="468" mass="52822">MVLKHKGEEPLPDAKKRKRVGFSKIDPGIEANECIKVFLVKNQDEVGERNSFCIDPVDLNQFFGEDGKIYGYKGLKINIWLSIVSFHGYAEITFESTSDGGKGITDLKTALQNIFGESLLEKTDFIEMFSRESQCIRTVLSNGVVVHSVPLRGDEAAETQMDGEGSAVEVIRMNVRSMPVGLLYSRLLPLVLLLVEGGSPIDVEDPRWEIYFVVKKVREKSGDYSIKLLGFAAVYQFYHYPDSTRLRISQILVLPPYQGKGYGRHLLESLNFVAVSENVYDVTFEEPSEYLQHLRTCIDTVRLLGFEPLKPATDSAVSSLKEVNPSKKTSKLLSGPPTSVVEVVRQKLKINKKQFLKCWEVLIYLNLDPKDGRCMDNFKTCVSDRVRSEIVDKDSENNGKRLIEVPNDYGHDMTFVVFRSNAGGEMDDQDVKLANDQSAQEEQLNQLVDKQMKDITEIAEKVSLLNKQ</sequence>
<gene>
    <name evidence="7" type="ORF">J5N97_019369</name>
</gene>
<comment type="catalytic activity">
    <reaction evidence="5">
        <text>L-lysyl-[protein] + acetyl-CoA = N(6)-acetyl-L-lysyl-[protein] + CoA + H(+)</text>
        <dbReference type="Rhea" id="RHEA:45948"/>
        <dbReference type="Rhea" id="RHEA-COMP:9752"/>
        <dbReference type="Rhea" id="RHEA-COMP:10731"/>
        <dbReference type="ChEBI" id="CHEBI:15378"/>
        <dbReference type="ChEBI" id="CHEBI:29969"/>
        <dbReference type="ChEBI" id="CHEBI:57287"/>
        <dbReference type="ChEBI" id="CHEBI:57288"/>
        <dbReference type="ChEBI" id="CHEBI:61930"/>
        <dbReference type="EC" id="2.3.1.48"/>
    </reaction>
</comment>
<proteinExistence type="inferred from homology"/>
<evidence type="ECO:0000256" key="3">
    <source>
        <dbReference type="ARBA" id="ARBA00022679"/>
    </source>
</evidence>
<dbReference type="PROSITE" id="PS51186">
    <property type="entry name" value="GNAT"/>
    <property type="match status" value="1"/>
</dbReference>
<dbReference type="FunFam" id="3.40.630.30:FF:000077">
    <property type="entry name" value="Histone acetyltransferase type B catalytic subunit"/>
    <property type="match status" value="1"/>
</dbReference>
<keyword evidence="3" id="KW-0808">Transferase</keyword>
<comment type="similarity">
    <text evidence="1">Belongs to the HAT1 family.</text>
</comment>
<dbReference type="Gene3D" id="3.40.630.30">
    <property type="match status" value="1"/>
</dbReference>
<evidence type="ECO:0000256" key="5">
    <source>
        <dbReference type="ARBA" id="ARBA00048017"/>
    </source>
</evidence>
<evidence type="ECO:0000256" key="1">
    <source>
        <dbReference type="ARBA" id="ARBA00010543"/>
    </source>
</evidence>
<keyword evidence="8" id="KW-1185">Reference proteome</keyword>
<organism evidence="7 8">
    <name type="scientific">Dioscorea zingiberensis</name>
    <dbReference type="NCBI Taxonomy" id="325984"/>
    <lineage>
        <taxon>Eukaryota</taxon>
        <taxon>Viridiplantae</taxon>
        <taxon>Streptophyta</taxon>
        <taxon>Embryophyta</taxon>
        <taxon>Tracheophyta</taxon>
        <taxon>Spermatophyta</taxon>
        <taxon>Magnoliopsida</taxon>
        <taxon>Liliopsida</taxon>
        <taxon>Dioscoreales</taxon>
        <taxon>Dioscoreaceae</taxon>
        <taxon>Dioscorea</taxon>
    </lineage>
</organism>
<evidence type="ECO:0000256" key="2">
    <source>
        <dbReference type="ARBA" id="ARBA00013184"/>
    </source>
</evidence>
<dbReference type="CDD" id="cd04301">
    <property type="entry name" value="NAT_SF"/>
    <property type="match status" value="1"/>
</dbReference>
<dbReference type="Pfam" id="PF00583">
    <property type="entry name" value="Acetyltransf_1"/>
    <property type="match status" value="1"/>
</dbReference>
<keyword evidence="4" id="KW-0012">Acyltransferase</keyword>
<evidence type="ECO:0000313" key="8">
    <source>
        <dbReference type="Proteomes" id="UP001085076"/>
    </source>
</evidence>
<dbReference type="GO" id="GO:0005634">
    <property type="term" value="C:nucleus"/>
    <property type="evidence" value="ECO:0007669"/>
    <property type="project" value="InterPro"/>
</dbReference>
<dbReference type="InterPro" id="IPR016181">
    <property type="entry name" value="Acyl_CoA_acyltransferase"/>
</dbReference>